<dbReference type="Pfam" id="PF00805">
    <property type="entry name" value="Pentapeptide"/>
    <property type="match status" value="4"/>
</dbReference>
<keyword evidence="4" id="KW-1185">Reference proteome</keyword>
<evidence type="ECO:0000256" key="2">
    <source>
        <dbReference type="SAM" id="Phobius"/>
    </source>
</evidence>
<dbReference type="PANTHER" id="PTHR47485">
    <property type="entry name" value="THYLAKOID LUMENAL 17.4 KDA PROTEIN, CHLOROPLASTIC"/>
    <property type="match status" value="1"/>
</dbReference>
<evidence type="ECO:0000313" key="3">
    <source>
        <dbReference type="EMBL" id="MBW0137679.1"/>
    </source>
</evidence>
<dbReference type="RefSeq" id="WP_218604077.1">
    <property type="nucleotide sequence ID" value="NZ_JADQDJ010000186.1"/>
</dbReference>
<dbReference type="PANTHER" id="PTHR47485:SF1">
    <property type="entry name" value="THYLAKOID LUMENAL 17.4 KDA PROTEIN, CHLOROPLASTIC"/>
    <property type="match status" value="1"/>
</dbReference>
<keyword evidence="2" id="KW-1133">Transmembrane helix</keyword>
<comment type="caution">
    <text evidence="3">The sequence shown here is derived from an EMBL/GenBank/DDBJ whole genome shotgun (WGS) entry which is preliminary data.</text>
</comment>
<gene>
    <name evidence="3" type="ORF">I4I81_25950</name>
</gene>
<sequence>MITQREAIRSSAIVTTRASILAALAGLGAVISIVINARNSQIAAETAEISAKSLAETSRSFRAAEVDRVRDITQRERQAEATLKLQSQMATDSALDAAHRRTTDLYAKSAEMIGSEKVTVRLAGLYSLERLAENSQDQRRTSLDVLCAYLRMSAPTGDFPAEEMLVRLAAQRIVVRHRRRVSPKDFWEHDQIDLTGAQLVGVSFAGIDLKFADLAGVDLRGSSLADAQLQSARLSDANLTGANMARADLSYANLERAKLDSASLEYADLSRSRLNGASLIGANLRSARMIHAQLNVGANLSEAILGGAIMTYARMSNANLEGAILGGAMLSSAKLGNARLTNADLTSAKLRGTVLNGADLTGATLDRADLSNADLRNANFNSVDLSRSVGLTLDSLSARQRSQASRLPPQ</sequence>
<organism evidence="3 4">
    <name type="scientific">Pseudonocardia abyssalis</name>
    <dbReference type="NCBI Taxonomy" id="2792008"/>
    <lineage>
        <taxon>Bacteria</taxon>
        <taxon>Bacillati</taxon>
        <taxon>Actinomycetota</taxon>
        <taxon>Actinomycetes</taxon>
        <taxon>Pseudonocardiales</taxon>
        <taxon>Pseudonocardiaceae</taxon>
        <taxon>Pseudonocardia</taxon>
    </lineage>
</organism>
<reference evidence="3 4" key="1">
    <citation type="submission" date="2020-11" db="EMBL/GenBank/DDBJ databases">
        <title>Pseudonocardia abyssalis sp. nov. and Pseudonocardia oceani sp. nov., description and phylogenomic analysis of two novel actinomycetes isolated from the deep Southern Ocean.</title>
        <authorList>
            <person name="Parra J."/>
        </authorList>
    </citation>
    <scope>NUCLEOTIDE SEQUENCE [LARGE SCALE GENOMIC DNA]</scope>
    <source>
        <strain evidence="3 4">KRD-168</strain>
    </source>
</reference>
<keyword evidence="1" id="KW-0677">Repeat</keyword>
<evidence type="ECO:0000256" key="1">
    <source>
        <dbReference type="ARBA" id="ARBA00022737"/>
    </source>
</evidence>
<protein>
    <submittedName>
        <fullName evidence="3">Pentapeptide repeat-containing protein</fullName>
    </submittedName>
</protein>
<accession>A0ABS6UZI9</accession>
<name>A0ABS6UZI9_9PSEU</name>
<evidence type="ECO:0000313" key="4">
    <source>
        <dbReference type="Proteomes" id="UP000694287"/>
    </source>
</evidence>
<feature type="transmembrane region" description="Helical" evidence="2">
    <location>
        <begin position="12"/>
        <end position="35"/>
    </location>
</feature>
<proteinExistence type="predicted"/>
<dbReference type="EMBL" id="JADQDK010000001">
    <property type="protein sequence ID" value="MBW0137679.1"/>
    <property type="molecule type" value="Genomic_DNA"/>
</dbReference>
<keyword evidence="2" id="KW-0812">Transmembrane</keyword>
<dbReference type="InterPro" id="IPR001646">
    <property type="entry name" value="5peptide_repeat"/>
</dbReference>
<dbReference type="Proteomes" id="UP000694287">
    <property type="component" value="Unassembled WGS sequence"/>
</dbReference>
<keyword evidence="2" id="KW-0472">Membrane</keyword>